<evidence type="ECO:0000256" key="7">
    <source>
        <dbReference type="PIRSR" id="PIRSR000463-1"/>
    </source>
</evidence>
<dbReference type="CDD" id="cd11325">
    <property type="entry name" value="AmyAc_GTHase"/>
    <property type="match status" value="1"/>
</dbReference>
<dbReference type="GO" id="GO:0043169">
    <property type="term" value="F:cation binding"/>
    <property type="evidence" value="ECO:0007669"/>
    <property type="project" value="InterPro"/>
</dbReference>
<organism evidence="9 10">
    <name type="scientific">Methylomonas koyamae</name>
    <dbReference type="NCBI Taxonomy" id="702114"/>
    <lineage>
        <taxon>Bacteria</taxon>
        <taxon>Pseudomonadati</taxon>
        <taxon>Pseudomonadota</taxon>
        <taxon>Gammaproteobacteria</taxon>
        <taxon>Methylococcales</taxon>
        <taxon>Methylococcaceae</taxon>
        <taxon>Methylomonas</taxon>
    </lineage>
</organism>
<feature type="domain" description="Glycosyl hydrolase family 13 catalytic" evidence="8">
    <location>
        <begin position="137"/>
        <end position="532"/>
    </location>
</feature>
<dbReference type="Gene3D" id="2.60.40.10">
    <property type="entry name" value="Immunoglobulins"/>
    <property type="match status" value="1"/>
</dbReference>
<gene>
    <name evidence="9" type="ORF">A1507_09685</name>
</gene>
<sequence length="658" mass="74463">MPTSQQHVNTDTPLGANLVADGATFRTWAPTALEVYVAVNHTGQNSSIDSLKSSENLLVKDANGYWGGFVPGVRAGDLYRFYVVGTGSEGFKRDPYARELEFDGYPDCDCIVCEPANYQWHDADFHPPACNDLIVYQFHIGVFYAKDNNGNDIRQHRVNKILDVTDRIEYWVDLGVNAVMPLPFQEYQGENSLGYNGTDIFSPEMDYCVRKNDLAPYLAKVNRLLTAKGYDPLSANQIEGQSNQFKVFIDLCHLYGIAVITDVVYNHAGGGFDDQSIKFFDRQPYTSDNNSLYFTDQDHAGGRVFAFWKKEVRQFLIDNATALVEEYHVDGLRYDQVTVIAESGGWNFAQDLANTVRFIKPSAVQIAEYWGNERWKGVAASPNGMGFDVGYSDVLRDSLREVIAETTGGSLARVNLDKLRDALYFTHKNPGRWTAFQCIENHDLLDFNHTGRDRQPRIAALADPSNARSWYARSRAKVATGLLLTAPGIPMIFMGQEFLEDKYWTDWPGRPELLIWWEGLEGKDKVMSDQHRFTRELMWLRRKYPALRGEGLNVHHVHNDNRVIAFQRWLSNSGRDVVIVASLNERTFYNRSYRVGFPGGGHWQEVFNSDIYDEWFNPNVQGNYGGVMADGPAWDGMPTSAQITLPANSLLVFAKDNA</sequence>
<name>A0A177NJL7_9GAMM</name>
<keyword evidence="5" id="KW-0808">Transferase</keyword>
<dbReference type="SUPFAM" id="SSF51011">
    <property type="entry name" value="Glycosyl hydrolase domain"/>
    <property type="match status" value="1"/>
</dbReference>
<comment type="similarity">
    <text evidence="3">Belongs to the glycosyl hydrolase 13 family. GlgB subfamily.</text>
</comment>
<dbReference type="GO" id="GO:0004553">
    <property type="term" value="F:hydrolase activity, hydrolyzing O-glycosyl compounds"/>
    <property type="evidence" value="ECO:0007669"/>
    <property type="project" value="InterPro"/>
</dbReference>
<proteinExistence type="inferred from homology"/>
<dbReference type="GO" id="GO:0003844">
    <property type="term" value="F:1,4-alpha-glucan branching enzyme activity"/>
    <property type="evidence" value="ECO:0007669"/>
    <property type="project" value="UniProtKB-EC"/>
</dbReference>
<dbReference type="Proteomes" id="UP000077857">
    <property type="component" value="Unassembled WGS sequence"/>
</dbReference>
<dbReference type="EC" id="2.4.1.18" evidence="4"/>
<dbReference type="EMBL" id="LUUJ01000059">
    <property type="protein sequence ID" value="OAI18316.1"/>
    <property type="molecule type" value="Genomic_DNA"/>
</dbReference>
<dbReference type="Pfam" id="PF02922">
    <property type="entry name" value="CBM_48"/>
    <property type="match status" value="1"/>
</dbReference>
<dbReference type="GO" id="GO:0005978">
    <property type="term" value="P:glycogen biosynthetic process"/>
    <property type="evidence" value="ECO:0007669"/>
    <property type="project" value="InterPro"/>
</dbReference>
<evidence type="ECO:0000256" key="3">
    <source>
        <dbReference type="ARBA" id="ARBA00009000"/>
    </source>
</evidence>
<dbReference type="InterPro" id="IPR004193">
    <property type="entry name" value="Glyco_hydro_13_N"/>
</dbReference>
<keyword evidence="6" id="KW-0119">Carbohydrate metabolism</keyword>
<evidence type="ECO:0000256" key="6">
    <source>
        <dbReference type="ARBA" id="ARBA00023277"/>
    </source>
</evidence>
<dbReference type="InterPro" id="IPR006047">
    <property type="entry name" value="GH13_cat_dom"/>
</dbReference>
<dbReference type="InterPro" id="IPR014756">
    <property type="entry name" value="Ig_E-set"/>
</dbReference>
<dbReference type="SUPFAM" id="SSF81296">
    <property type="entry name" value="E set domains"/>
    <property type="match status" value="1"/>
</dbReference>
<feature type="active site" description="Nucleophile" evidence="7">
    <location>
        <position position="335"/>
    </location>
</feature>
<evidence type="ECO:0000259" key="8">
    <source>
        <dbReference type="SMART" id="SM00642"/>
    </source>
</evidence>
<evidence type="ECO:0000256" key="4">
    <source>
        <dbReference type="ARBA" id="ARBA00012541"/>
    </source>
</evidence>
<evidence type="ECO:0000256" key="5">
    <source>
        <dbReference type="ARBA" id="ARBA00022679"/>
    </source>
</evidence>
<dbReference type="InterPro" id="IPR013783">
    <property type="entry name" value="Ig-like_fold"/>
</dbReference>
<dbReference type="Pfam" id="PF02806">
    <property type="entry name" value="Alpha-amylase_C"/>
    <property type="match status" value="1"/>
</dbReference>
<dbReference type="OrthoDB" id="9800174at2"/>
<evidence type="ECO:0000313" key="10">
    <source>
        <dbReference type="Proteomes" id="UP000077857"/>
    </source>
</evidence>
<comment type="caution">
    <text evidence="9">The sequence shown here is derived from an EMBL/GenBank/DDBJ whole genome shotgun (WGS) entry which is preliminary data.</text>
</comment>
<dbReference type="InterPro" id="IPR006048">
    <property type="entry name" value="A-amylase/branching_C"/>
</dbReference>
<dbReference type="InterPro" id="IPR017853">
    <property type="entry name" value="GH"/>
</dbReference>
<evidence type="ECO:0000256" key="2">
    <source>
        <dbReference type="ARBA" id="ARBA00002953"/>
    </source>
</evidence>
<protein>
    <recommendedName>
        <fullName evidence="4">1,4-alpha-glucan branching enzyme</fullName>
        <ecNumber evidence="4">2.4.1.18</ecNumber>
    </recommendedName>
</protein>
<dbReference type="SUPFAM" id="SSF51445">
    <property type="entry name" value="(Trans)glycosidases"/>
    <property type="match status" value="1"/>
</dbReference>
<dbReference type="InterPro" id="IPR037439">
    <property type="entry name" value="Branching_enzy"/>
</dbReference>
<dbReference type="RefSeq" id="WP_064040020.1">
    <property type="nucleotide sequence ID" value="NZ_LUUJ01000059.1"/>
</dbReference>
<comment type="function">
    <text evidence="2">Catalyzes the formation of the alpha-1,6-glucosidic linkages in glycogen by scission of a 1,4-alpha-linked oligosaccharide from growing alpha-1,4-glucan chains and the subsequent attachment of the oligosaccharide to the alpha-1,6 position.</text>
</comment>
<dbReference type="PIRSF" id="PIRSF000463">
    <property type="entry name" value="GlgB"/>
    <property type="match status" value="1"/>
</dbReference>
<accession>A0A177NJL7</accession>
<comment type="catalytic activity">
    <reaction evidence="1">
        <text>Transfers a segment of a (1-&gt;4)-alpha-D-glucan chain to a primary hydroxy group in a similar glucan chain.</text>
        <dbReference type="EC" id="2.4.1.18"/>
    </reaction>
</comment>
<dbReference type="InterPro" id="IPR013780">
    <property type="entry name" value="Glyco_hydro_b"/>
</dbReference>
<dbReference type="Gene3D" id="3.20.20.80">
    <property type="entry name" value="Glycosidases"/>
    <property type="match status" value="1"/>
</dbReference>
<dbReference type="SMART" id="SM00642">
    <property type="entry name" value="Aamy"/>
    <property type="match status" value="1"/>
</dbReference>
<dbReference type="PANTHER" id="PTHR43651:SF11">
    <property type="entry name" value="MALTO-OLIGOSYLTREHALOSE TREHALOHYDROLASE"/>
    <property type="match status" value="1"/>
</dbReference>
<evidence type="ECO:0000313" key="9">
    <source>
        <dbReference type="EMBL" id="OAI18316.1"/>
    </source>
</evidence>
<evidence type="ECO:0000256" key="1">
    <source>
        <dbReference type="ARBA" id="ARBA00000826"/>
    </source>
</evidence>
<dbReference type="AlphaFoldDB" id="A0A177NJL7"/>
<dbReference type="PANTHER" id="PTHR43651">
    <property type="entry name" value="1,4-ALPHA-GLUCAN-BRANCHING ENZYME"/>
    <property type="match status" value="1"/>
</dbReference>
<reference evidence="9 10" key="1">
    <citation type="submission" date="2016-03" db="EMBL/GenBank/DDBJ databases">
        <authorList>
            <person name="Ploux O."/>
        </authorList>
    </citation>
    <scope>NUCLEOTIDE SEQUENCE [LARGE SCALE GENOMIC DNA]</scope>
    <source>
        <strain evidence="9 10">R-45378</strain>
    </source>
</reference>
<dbReference type="Gene3D" id="2.60.40.1180">
    <property type="entry name" value="Golgi alpha-mannosidase II"/>
    <property type="match status" value="1"/>
</dbReference>
<feature type="active site" description="Proton donor" evidence="7">
    <location>
        <position position="368"/>
    </location>
</feature>